<sequence length="82" mass="8841">MNTAKHTASSTSKGQAQGNTNKSKSMNSSHAKSSSTPKSAENGSASKTKDELLQMAKKLEIIGRHDMSKDELIKAIDKHKKN</sequence>
<dbReference type="EMBL" id="RBWS01000017">
    <property type="protein sequence ID" value="RKO69678.1"/>
    <property type="molecule type" value="Genomic_DNA"/>
</dbReference>
<feature type="region of interest" description="Disordered" evidence="1">
    <location>
        <begin position="1"/>
        <end position="51"/>
    </location>
</feature>
<proteinExistence type="predicted"/>
<name>A0A420VTH7_9SPHI</name>
<keyword evidence="3" id="KW-1185">Reference proteome</keyword>
<feature type="compositionally biased region" description="Polar residues" evidence="1">
    <location>
        <begin position="1"/>
        <end position="21"/>
    </location>
</feature>
<evidence type="ECO:0000313" key="3">
    <source>
        <dbReference type="Proteomes" id="UP000282423"/>
    </source>
</evidence>
<dbReference type="RefSeq" id="WP_121126126.1">
    <property type="nucleotide sequence ID" value="NZ_RBWS01000017.1"/>
</dbReference>
<evidence type="ECO:0000256" key="1">
    <source>
        <dbReference type="SAM" id="MobiDB-lite"/>
    </source>
</evidence>
<organism evidence="2 3">
    <name type="scientific">Sphingobacterium puteale</name>
    <dbReference type="NCBI Taxonomy" id="2420510"/>
    <lineage>
        <taxon>Bacteria</taxon>
        <taxon>Pseudomonadati</taxon>
        <taxon>Bacteroidota</taxon>
        <taxon>Sphingobacteriia</taxon>
        <taxon>Sphingobacteriales</taxon>
        <taxon>Sphingobacteriaceae</taxon>
        <taxon>Sphingobacterium</taxon>
    </lineage>
</organism>
<dbReference type="AlphaFoldDB" id="A0A420VTH7"/>
<dbReference type="Proteomes" id="UP000282423">
    <property type="component" value="Unassembled WGS sequence"/>
</dbReference>
<dbReference type="OrthoDB" id="215254at2"/>
<accession>A0A420VTH7</accession>
<reference evidence="2 3" key="1">
    <citation type="submission" date="2018-10" db="EMBL/GenBank/DDBJ databases">
        <title>Sphingobacterium sp. M05W1-28.</title>
        <authorList>
            <person name="Cai H."/>
        </authorList>
    </citation>
    <scope>NUCLEOTIDE SEQUENCE [LARGE SCALE GENOMIC DNA]</scope>
    <source>
        <strain evidence="2 3">M05W1-28</strain>
    </source>
</reference>
<feature type="compositionally biased region" description="Low complexity" evidence="1">
    <location>
        <begin position="22"/>
        <end position="40"/>
    </location>
</feature>
<gene>
    <name evidence="2" type="ORF">D7322_20635</name>
</gene>
<comment type="caution">
    <text evidence="2">The sequence shown here is derived from an EMBL/GenBank/DDBJ whole genome shotgun (WGS) entry which is preliminary data.</text>
</comment>
<protein>
    <submittedName>
        <fullName evidence="2">Rho termination factor</fullName>
    </submittedName>
</protein>
<evidence type="ECO:0000313" key="2">
    <source>
        <dbReference type="EMBL" id="RKO69678.1"/>
    </source>
</evidence>